<gene>
    <name evidence="1" type="ORF">ACFQ2Z_15795</name>
</gene>
<protein>
    <submittedName>
        <fullName evidence="1">DUF5412 family protein</fullName>
    </submittedName>
</protein>
<evidence type="ECO:0000313" key="2">
    <source>
        <dbReference type="Proteomes" id="UP001597211"/>
    </source>
</evidence>
<dbReference type="Pfam" id="PF17428">
    <property type="entry name" value="DUF5412"/>
    <property type="match status" value="1"/>
</dbReference>
<dbReference type="InterPro" id="IPR035406">
    <property type="entry name" value="DUF5412"/>
</dbReference>
<organism evidence="1 2">
    <name type="scientific">Paenibacillus timonensis</name>
    <dbReference type="NCBI Taxonomy" id="225915"/>
    <lineage>
        <taxon>Bacteria</taxon>
        <taxon>Bacillati</taxon>
        <taxon>Bacillota</taxon>
        <taxon>Bacilli</taxon>
        <taxon>Bacillales</taxon>
        <taxon>Paenibacillaceae</taxon>
        <taxon>Paenibacillus</taxon>
    </lineage>
</organism>
<name>A0ABW3SE33_9BACL</name>
<evidence type="ECO:0000313" key="1">
    <source>
        <dbReference type="EMBL" id="MFD1182823.1"/>
    </source>
</evidence>
<accession>A0ABW3SE33</accession>
<dbReference type="Proteomes" id="UP001597211">
    <property type="component" value="Unassembled WGS sequence"/>
</dbReference>
<proteinExistence type="predicted"/>
<sequence length="119" mass="13652">MKKFAIIVLAFAVILGLIGGFIWYKGYCMRCLPEGELLNESKSFNGEYAVQTYIYWGSMATSDPSIRGELIWDNGKRSKNIYWNPGESEAQVNWIDNNTVEINGHQMKLPNQVFDGRRH</sequence>
<reference evidence="2" key="1">
    <citation type="journal article" date="2019" name="Int. J. Syst. Evol. Microbiol.">
        <title>The Global Catalogue of Microorganisms (GCM) 10K type strain sequencing project: providing services to taxonomists for standard genome sequencing and annotation.</title>
        <authorList>
            <consortium name="The Broad Institute Genomics Platform"/>
            <consortium name="The Broad Institute Genome Sequencing Center for Infectious Disease"/>
            <person name="Wu L."/>
            <person name="Ma J."/>
        </authorList>
    </citation>
    <scope>NUCLEOTIDE SEQUENCE [LARGE SCALE GENOMIC DNA]</scope>
    <source>
        <strain evidence="2">CCUG 48216</strain>
    </source>
</reference>
<dbReference type="RefSeq" id="WP_240270019.1">
    <property type="nucleotide sequence ID" value="NZ_JAKSXN010000036.1"/>
</dbReference>
<keyword evidence="2" id="KW-1185">Reference proteome</keyword>
<dbReference type="EMBL" id="JBHTKZ010000032">
    <property type="protein sequence ID" value="MFD1182823.1"/>
    <property type="molecule type" value="Genomic_DNA"/>
</dbReference>
<comment type="caution">
    <text evidence="1">The sequence shown here is derived from an EMBL/GenBank/DDBJ whole genome shotgun (WGS) entry which is preliminary data.</text>
</comment>